<evidence type="ECO:0000313" key="3">
    <source>
        <dbReference type="Proteomes" id="UP000186165"/>
    </source>
</evidence>
<dbReference type="Pfam" id="PF23960">
    <property type="entry name" value="DUF7289"/>
    <property type="match status" value="1"/>
</dbReference>
<keyword evidence="1" id="KW-1133">Transmembrane helix</keyword>
<proteinExistence type="predicted"/>
<protein>
    <submittedName>
        <fullName evidence="2">Uncharacterized protein</fullName>
    </submittedName>
</protein>
<dbReference type="RefSeq" id="WP_071933151.1">
    <property type="nucleotide sequence ID" value="NZ_CP016804.1"/>
</dbReference>
<keyword evidence="3" id="KW-1185">Reference proteome</keyword>
<dbReference type="AlphaFoldDB" id="A0A1J1AC52"/>
<feature type="transmembrane region" description="Helical" evidence="1">
    <location>
        <begin position="12"/>
        <end position="33"/>
    </location>
</feature>
<organism evidence="2 3">
    <name type="scientific">Halodesulfurarchaeum formicicum</name>
    <dbReference type="NCBI Taxonomy" id="1873524"/>
    <lineage>
        <taxon>Archaea</taxon>
        <taxon>Methanobacteriati</taxon>
        <taxon>Methanobacteriota</taxon>
        <taxon>Stenosarchaea group</taxon>
        <taxon>Halobacteria</taxon>
        <taxon>Halobacteriales</taxon>
        <taxon>Halobacteriaceae</taxon>
        <taxon>Halodesulfurarchaeum</taxon>
    </lineage>
</organism>
<evidence type="ECO:0000256" key="1">
    <source>
        <dbReference type="SAM" id="Phobius"/>
    </source>
</evidence>
<keyword evidence="1" id="KW-0812">Transmembrane</keyword>
<gene>
    <name evidence="2" type="ORF">HSR6_1280</name>
</gene>
<accession>A0A1J1AC52</accession>
<sequence length="234" mass="24955">MDRGVSDLVGYVLIFALITSSVAVVTVGGYDSLGSVRDAERFENAQRVFDVLGANVDDHLESHVESRGTEIRLADARLGFGDPVTLNVTVEGVGSNQTTIDPLVYTQGADRQIAYTGGAVLRVQGGGALVTTGPPFRFGDEMVISMVNTRGRDPGIAGSGRVLVRTEATTRSTHAYTDGPYTVSVTVDDSYPDAWERWFKSETGENCTATGGTVTCDGVESVYVRTVAIDVYLE</sequence>
<evidence type="ECO:0000313" key="2">
    <source>
        <dbReference type="EMBL" id="APE95724.1"/>
    </source>
</evidence>
<reference evidence="3" key="1">
    <citation type="submission" date="2016-08" db="EMBL/GenBank/DDBJ databases">
        <title>Discovery of first anaerobic lithoheterotrophic haloarchae widely represented in hypersaline habitats.</title>
        <authorList>
            <person name="Sorokin D.Y."/>
            <person name="Kublanov I.V."/>
            <person name="Roman P."/>
            <person name="Sinninghe Damste J.S."/>
            <person name="Golyshin P.N."/>
            <person name="Rojo D."/>
            <person name="Ciordia S."/>
            <person name="Mena Md.C."/>
            <person name="Ferrer M."/>
            <person name="Smedile F."/>
            <person name="Messina E."/>
            <person name="La Cono V."/>
            <person name="Yakimov M.M."/>
        </authorList>
    </citation>
    <scope>NUCLEOTIDE SEQUENCE [LARGE SCALE GENOMIC DNA]</scope>
    <source>
        <strain evidence="3">HSR6</strain>
    </source>
</reference>
<name>A0A1J1AC52_9EURY</name>
<dbReference type="GeneID" id="30417810"/>
<dbReference type="InterPro" id="IPR055713">
    <property type="entry name" value="DUF7289"/>
</dbReference>
<dbReference type="KEGG" id="hhsr:HSR6_1280"/>
<keyword evidence="1" id="KW-0472">Membrane</keyword>
<dbReference type="EMBL" id="CP016804">
    <property type="protein sequence ID" value="APE95724.1"/>
    <property type="molecule type" value="Genomic_DNA"/>
</dbReference>
<dbReference type="Proteomes" id="UP000186165">
    <property type="component" value="Chromosome"/>
</dbReference>
<dbReference type="OrthoDB" id="118051at2157"/>